<evidence type="ECO:0000256" key="1">
    <source>
        <dbReference type="SAM" id="SignalP"/>
    </source>
</evidence>
<evidence type="ECO:0000313" key="4">
    <source>
        <dbReference type="Proteomes" id="UP001139353"/>
    </source>
</evidence>
<dbReference type="Gene3D" id="3.40.250.10">
    <property type="entry name" value="Rhodanese-like domain"/>
    <property type="match status" value="1"/>
</dbReference>
<comment type="caution">
    <text evidence="3">The sequence shown here is derived from an EMBL/GenBank/DDBJ whole genome shotgun (WGS) entry which is preliminary data.</text>
</comment>
<organism evidence="3 4">
    <name type="scientific">Scleromatobacter humisilvae</name>
    <dbReference type="NCBI Taxonomy" id="2897159"/>
    <lineage>
        <taxon>Bacteria</taxon>
        <taxon>Pseudomonadati</taxon>
        <taxon>Pseudomonadota</taxon>
        <taxon>Betaproteobacteria</taxon>
        <taxon>Burkholderiales</taxon>
        <taxon>Sphaerotilaceae</taxon>
        <taxon>Scleromatobacter</taxon>
    </lineage>
</organism>
<accession>A0A9X1YKH8</accession>
<dbReference type="SUPFAM" id="SSF52821">
    <property type="entry name" value="Rhodanese/Cell cycle control phosphatase"/>
    <property type="match status" value="1"/>
</dbReference>
<evidence type="ECO:0000259" key="2">
    <source>
        <dbReference type="PROSITE" id="PS50206"/>
    </source>
</evidence>
<feature type="signal peptide" evidence="1">
    <location>
        <begin position="1"/>
        <end position="21"/>
    </location>
</feature>
<dbReference type="PROSITE" id="PS50206">
    <property type="entry name" value="RHODANESE_3"/>
    <property type="match status" value="1"/>
</dbReference>
<sequence length="178" mass="18795">MTAHRLLFAALFAGAFVSVSAQDAESPLAPPIHVAGGASDPAAVKRVQQFLAQPWKFKAKRLGKADVDALLARPDSVLFIDLRAPAEFIEFGSFPVFLSVQNKDLEKELAWLPKDRAIVTVSNHSQRAGAAADLLAAKGFNVVGATGAEEYEVEGGTAVAHIVPRPRRVAGAASAPRS</sequence>
<keyword evidence="1" id="KW-0732">Signal</keyword>
<evidence type="ECO:0000313" key="3">
    <source>
        <dbReference type="EMBL" id="MCK9687402.1"/>
    </source>
</evidence>
<dbReference type="EMBL" id="JAJLJH010000004">
    <property type="protein sequence ID" value="MCK9687402.1"/>
    <property type="molecule type" value="Genomic_DNA"/>
</dbReference>
<protein>
    <submittedName>
        <fullName evidence="3">Rhodanese-like domain-containing protein</fullName>
    </submittedName>
</protein>
<keyword evidence="4" id="KW-1185">Reference proteome</keyword>
<dbReference type="AlphaFoldDB" id="A0A9X1YKH8"/>
<feature type="domain" description="Rhodanese" evidence="2">
    <location>
        <begin position="73"/>
        <end position="155"/>
    </location>
</feature>
<feature type="chain" id="PRO_5040958505" evidence="1">
    <location>
        <begin position="22"/>
        <end position="178"/>
    </location>
</feature>
<gene>
    <name evidence="3" type="ORF">LPC04_16985</name>
</gene>
<dbReference type="Proteomes" id="UP001139353">
    <property type="component" value="Unassembled WGS sequence"/>
</dbReference>
<proteinExistence type="predicted"/>
<dbReference type="InterPro" id="IPR036873">
    <property type="entry name" value="Rhodanese-like_dom_sf"/>
</dbReference>
<name>A0A9X1YKH8_9BURK</name>
<dbReference type="Pfam" id="PF00581">
    <property type="entry name" value="Rhodanese"/>
    <property type="match status" value="1"/>
</dbReference>
<dbReference type="RefSeq" id="WP_275683439.1">
    <property type="nucleotide sequence ID" value="NZ_JAJLJH010000004.1"/>
</dbReference>
<dbReference type="InterPro" id="IPR001763">
    <property type="entry name" value="Rhodanese-like_dom"/>
</dbReference>
<reference evidence="3" key="1">
    <citation type="submission" date="2021-11" db="EMBL/GenBank/DDBJ databases">
        <title>BS-T2-15 a new species belonging to the Comamonadaceae family isolated from the soil of a French oak forest.</title>
        <authorList>
            <person name="Mieszkin S."/>
            <person name="Alain K."/>
        </authorList>
    </citation>
    <scope>NUCLEOTIDE SEQUENCE</scope>
    <source>
        <strain evidence="3">BS-T2-15</strain>
    </source>
</reference>